<evidence type="ECO:0000313" key="14">
    <source>
        <dbReference type="EMBL" id="AGF48467.1"/>
    </source>
</evidence>
<dbReference type="AlphaFoldDB" id="M1LSD8"/>
<dbReference type="NCBIfam" id="TIGR01083">
    <property type="entry name" value="nth"/>
    <property type="match status" value="1"/>
</dbReference>
<evidence type="ECO:0000256" key="11">
    <source>
        <dbReference type="ARBA" id="ARBA00023295"/>
    </source>
</evidence>
<dbReference type="EMBL" id="CP003805">
    <property type="protein sequence ID" value="AGF48467.1"/>
    <property type="molecule type" value="Genomic_DNA"/>
</dbReference>
<comment type="catalytic activity">
    <reaction evidence="12">
        <text>2'-deoxyribonucleotide-(2'-deoxyribose 5'-phosphate)-2'-deoxyribonucleotide-DNA = a 3'-end 2'-deoxyribonucleotide-(2,3-dehydro-2,3-deoxyribose 5'-phosphate)-DNA + a 5'-end 5'-phospho-2'-deoxyribonucleoside-DNA + H(+)</text>
        <dbReference type="Rhea" id="RHEA:66592"/>
        <dbReference type="Rhea" id="RHEA-COMP:13180"/>
        <dbReference type="Rhea" id="RHEA-COMP:16897"/>
        <dbReference type="Rhea" id="RHEA-COMP:17067"/>
        <dbReference type="ChEBI" id="CHEBI:15378"/>
        <dbReference type="ChEBI" id="CHEBI:136412"/>
        <dbReference type="ChEBI" id="CHEBI:157695"/>
        <dbReference type="ChEBI" id="CHEBI:167181"/>
        <dbReference type="EC" id="4.2.99.18"/>
    </reaction>
</comment>
<dbReference type="InterPro" id="IPR011257">
    <property type="entry name" value="DNA_glycosylase"/>
</dbReference>
<evidence type="ECO:0000256" key="5">
    <source>
        <dbReference type="ARBA" id="ARBA00022801"/>
    </source>
</evidence>
<name>M1LSD8_9PROT</name>
<keyword evidence="5 12" id="KW-0378">Hydrolase</keyword>
<dbReference type="SMART" id="SM00525">
    <property type="entry name" value="FES"/>
    <property type="match status" value="1"/>
</dbReference>
<dbReference type="GO" id="GO:0003677">
    <property type="term" value="F:DNA binding"/>
    <property type="evidence" value="ECO:0007669"/>
    <property type="project" value="UniProtKB-UniRule"/>
</dbReference>
<dbReference type="Pfam" id="PF00633">
    <property type="entry name" value="HHH"/>
    <property type="match status" value="1"/>
</dbReference>
<dbReference type="Pfam" id="PF10576">
    <property type="entry name" value="EndIII_4Fe-2S"/>
    <property type="match status" value="1"/>
</dbReference>
<gene>
    <name evidence="12" type="primary">nth</name>
    <name evidence="14" type="ORF">CONE_0728</name>
</gene>
<evidence type="ECO:0000256" key="2">
    <source>
        <dbReference type="ARBA" id="ARBA00022485"/>
    </source>
</evidence>
<dbReference type="EC" id="4.2.99.18" evidence="12"/>
<dbReference type="GO" id="GO:0140078">
    <property type="term" value="F:class I DNA-(apurinic or apyrimidinic site) endonuclease activity"/>
    <property type="evidence" value="ECO:0007669"/>
    <property type="project" value="UniProtKB-EC"/>
</dbReference>
<dbReference type="CDD" id="cd00056">
    <property type="entry name" value="ENDO3c"/>
    <property type="match status" value="1"/>
</dbReference>
<comment type="function">
    <text evidence="12">DNA repair enzyme that has both DNA N-glycosylase activity and AP-lyase activity. The DNA N-glycosylase activity releases various damaged pyrimidines from DNA by cleaving the N-glycosidic bond, leaving an AP (apurinic/apyrimidinic) site. The AP-lyase activity cleaves the phosphodiester bond 3' to the AP site by a beta-elimination, leaving a 3'-terminal unsaturated sugar and a product with a terminal 5'-phosphate.</text>
</comment>
<dbReference type="InterPro" id="IPR003651">
    <property type="entry name" value="Endonuclease3_FeS-loop_motif"/>
</dbReference>
<dbReference type="PANTHER" id="PTHR10359">
    <property type="entry name" value="A/G-SPECIFIC ADENINE GLYCOSYLASE/ENDONUCLEASE III"/>
    <property type="match status" value="1"/>
</dbReference>
<evidence type="ECO:0000259" key="13">
    <source>
        <dbReference type="SMART" id="SM00478"/>
    </source>
</evidence>
<dbReference type="KEGG" id="kon:CONE_0728"/>
<dbReference type="SMART" id="SM00478">
    <property type="entry name" value="ENDO3c"/>
    <property type="match status" value="1"/>
</dbReference>
<dbReference type="PIRSF" id="PIRSF001435">
    <property type="entry name" value="Nth"/>
    <property type="match status" value="1"/>
</dbReference>
<keyword evidence="10 12" id="KW-0456">Lyase</keyword>
<dbReference type="GO" id="GO:0051539">
    <property type="term" value="F:4 iron, 4 sulfur cluster binding"/>
    <property type="evidence" value="ECO:0007669"/>
    <property type="project" value="UniProtKB-UniRule"/>
</dbReference>
<dbReference type="RefSeq" id="WP_015397153.1">
    <property type="nucleotide sequence ID" value="NC_020299.1"/>
</dbReference>
<evidence type="ECO:0000256" key="12">
    <source>
        <dbReference type="HAMAP-Rule" id="MF_00942"/>
    </source>
</evidence>
<feature type="binding site" evidence="12">
    <location>
        <position position="204"/>
    </location>
    <ligand>
        <name>[4Fe-4S] cluster</name>
        <dbReference type="ChEBI" id="CHEBI:49883"/>
    </ligand>
</feature>
<dbReference type="GO" id="GO:0019104">
    <property type="term" value="F:DNA N-glycosylase activity"/>
    <property type="evidence" value="ECO:0007669"/>
    <property type="project" value="UniProtKB-UniRule"/>
</dbReference>
<dbReference type="GO" id="GO:0046872">
    <property type="term" value="F:metal ion binding"/>
    <property type="evidence" value="ECO:0007669"/>
    <property type="project" value="UniProtKB-KW"/>
</dbReference>
<dbReference type="Proteomes" id="UP000011541">
    <property type="component" value="Chromosome"/>
</dbReference>
<dbReference type="HOGENOM" id="CLU_012862_3_0_4"/>
<feature type="domain" description="HhH-GPD" evidence="13">
    <location>
        <begin position="39"/>
        <end position="186"/>
    </location>
</feature>
<dbReference type="InterPro" id="IPR000445">
    <property type="entry name" value="HhH_motif"/>
</dbReference>
<evidence type="ECO:0000256" key="1">
    <source>
        <dbReference type="ARBA" id="ARBA00008343"/>
    </source>
</evidence>
<accession>M1LSD8</accession>
<dbReference type="InterPro" id="IPR004035">
    <property type="entry name" value="Endouclease-III_FeS-bd_BS"/>
</dbReference>
<proteinExistence type="inferred from homology"/>
<evidence type="ECO:0000313" key="15">
    <source>
        <dbReference type="Proteomes" id="UP000011541"/>
    </source>
</evidence>
<evidence type="ECO:0000256" key="8">
    <source>
        <dbReference type="ARBA" id="ARBA00023125"/>
    </source>
</evidence>
<dbReference type="PROSITE" id="PS01155">
    <property type="entry name" value="ENDONUCLEASE_III_2"/>
    <property type="match status" value="1"/>
</dbReference>
<dbReference type="PATRIC" id="fig|1208920.3.peg.457"/>
<evidence type="ECO:0000256" key="6">
    <source>
        <dbReference type="ARBA" id="ARBA00023004"/>
    </source>
</evidence>
<sequence>MNNNDACEKIFDRLERINPTPKTELKYYTDFQLLIAVILSAQSKDESVNYSTRILFSDYGTPELMLSLGILKMENLIRNVGLYHIKAHNILKTCDLIINKFCNKVPNTREGLESLPGVGRKTANVVLNVAFNQPTIAVDTHVFRVSNRTGIAKGKKLIDVENKLIRNIPNRYLHKAHHMLVLFGRYICVKRNPKCSHCPINDLCEYYKNI</sequence>
<keyword evidence="3 12" id="KW-0479">Metal-binding</keyword>
<dbReference type="OrthoDB" id="9800977at2"/>
<evidence type="ECO:0000256" key="7">
    <source>
        <dbReference type="ARBA" id="ARBA00023014"/>
    </source>
</evidence>
<keyword evidence="14" id="KW-0255">Endonuclease</keyword>
<dbReference type="InterPro" id="IPR005759">
    <property type="entry name" value="Nth"/>
</dbReference>
<keyword evidence="15" id="KW-1185">Reference proteome</keyword>
<dbReference type="PANTHER" id="PTHR10359:SF18">
    <property type="entry name" value="ENDONUCLEASE III"/>
    <property type="match status" value="1"/>
</dbReference>
<comment type="similarity">
    <text evidence="1 12">Belongs to the Nth/MutY family.</text>
</comment>
<comment type="cofactor">
    <cofactor evidence="12">
        <name>[4Fe-4S] cluster</name>
        <dbReference type="ChEBI" id="CHEBI:49883"/>
    </cofactor>
    <text evidence="12">Binds 1 [4Fe-4S] cluster.</text>
</comment>
<dbReference type="PROSITE" id="PS00764">
    <property type="entry name" value="ENDONUCLEASE_III_1"/>
    <property type="match status" value="1"/>
</dbReference>
<keyword evidence="6 12" id="KW-0408">Iron</keyword>
<evidence type="ECO:0000256" key="3">
    <source>
        <dbReference type="ARBA" id="ARBA00022723"/>
    </source>
</evidence>
<dbReference type="InterPro" id="IPR004036">
    <property type="entry name" value="Endonuclease-III-like_CS2"/>
</dbReference>
<keyword evidence="11 12" id="KW-0326">Glycosidase</keyword>
<evidence type="ECO:0000256" key="10">
    <source>
        <dbReference type="ARBA" id="ARBA00023239"/>
    </source>
</evidence>
<keyword evidence="4 12" id="KW-0227">DNA damage</keyword>
<keyword evidence="9 12" id="KW-0234">DNA repair</keyword>
<feature type="binding site" evidence="12">
    <location>
        <position position="188"/>
    </location>
    <ligand>
        <name>[4Fe-4S] cluster</name>
        <dbReference type="ChEBI" id="CHEBI:49883"/>
    </ligand>
</feature>
<dbReference type="Pfam" id="PF00730">
    <property type="entry name" value="HhH-GPD"/>
    <property type="match status" value="1"/>
</dbReference>
<dbReference type="GO" id="GO:0006285">
    <property type="term" value="P:base-excision repair, AP site formation"/>
    <property type="evidence" value="ECO:0007669"/>
    <property type="project" value="TreeGrafter"/>
</dbReference>
<keyword evidence="7 12" id="KW-0411">Iron-sulfur</keyword>
<organism evidence="14 15">
    <name type="scientific">Candidatus Kinetoplastidibacterium stringomonadis TCC290E</name>
    <dbReference type="NCBI Taxonomy" id="1208920"/>
    <lineage>
        <taxon>Bacteria</taxon>
        <taxon>Pseudomonadati</taxon>
        <taxon>Pseudomonadota</taxon>
        <taxon>Betaproteobacteria</taxon>
        <taxon>Candidatus Kinetoplastidibacterium</taxon>
    </lineage>
</organism>
<evidence type="ECO:0000256" key="9">
    <source>
        <dbReference type="ARBA" id="ARBA00023204"/>
    </source>
</evidence>
<feature type="binding site" evidence="12">
    <location>
        <position position="198"/>
    </location>
    <ligand>
        <name>[4Fe-4S] cluster</name>
        <dbReference type="ChEBI" id="CHEBI:49883"/>
    </ligand>
</feature>
<dbReference type="FunFam" id="1.10.1670.10:FF:000001">
    <property type="entry name" value="Endonuclease III"/>
    <property type="match status" value="1"/>
</dbReference>
<feature type="binding site" evidence="12">
    <location>
        <position position="195"/>
    </location>
    <ligand>
        <name>[4Fe-4S] cluster</name>
        <dbReference type="ChEBI" id="CHEBI:49883"/>
    </ligand>
</feature>
<dbReference type="Gene3D" id="1.10.1670.10">
    <property type="entry name" value="Helix-hairpin-Helix base-excision DNA repair enzymes (C-terminal)"/>
    <property type="match status" value="1"/>
</dbReference>
<keyword evidence="2 12" id="KW-0004">4Fe-4S</keyword>
<reference evidence="14 15" key="1">
    <citation type="journal article" date="2013" name="Genome Biol. Evol.">
        <title>Genome evolution and phylogenomic analysis of candidatus kinetoplastibacterium, the betaproteobacterial endosymbionts of strigomonas and angomonas.</title>
        <authorList>
            <person name="Alves J.M."/>
            <person name="Serrano M.G."/>
            <person name="Maia da Silva F."/>
            <person name="Voegtly L.J."/>
            <person name="Matveyev A.V."/>
            <person name="Teixeira M.M."/>
            <person name="Camargo E.P."/>
            <person name="Buck G.A."/>
        </authorList>
    </citation>
    <scope>NUCLEOTIDE SEQUENCE [LARGE SCALE GENOMIC DNA]</scope>
    <source>
        <strain evidence="14 15">TCC290E</strain>
    </source>
</reference>
<dbReference type="Gene3D" id="1.10.340.30">
    <property type="entry name" value="Hypothetical protein, domain 2"/>
    <property type="match status" value="1"/>
</dbReference>
<keyword evidence="8 12" id="KW-0238">DNA-binding</keyword>
<dbReference type="eggNOG" id="COG0177">
    <property type="taxonomic scope" value="Bacteria"/>
</dbReference>
<dbReference type="HAMAP" id="MF_00942">
    <property type="entry name" value="Nth"/>
    <property type="match status" value="1"/>
</dbReference>
<dbReference type="SUPFAM" id="SSF48150">
    <property type="entry name" value="DNA-glycosylase"/>
    <property type="match status" value="1"/>
</dbReference>
<dbReference type="InterPro" id="IPR003265">
    <property type="entry name" value="HhH-GPD_domain"/>
</dbReference>
<dbReference type="FunFam" id="1.10.340.30:FF:000001">
    <property type="entry name" value="Endonuclease III"/>
    <property type="match status" value="1"/>
</dbReference>
<evidence type="ECO:0000256" key="4">
    <source>
        <dbReference type="ARBA" id="ARBA00022763"/>
    </source>
</evidence>
<dbReference type="STRING" id="1208920.CONE_0728"/>
<dbReference type="InterPro" id="IPR023170">
    <property type="entry name" value="HhH_base_excis_C"/>
</dbReference>
<protein>
    <recommendedName>
        <fullName evidence="12">Endonuclease III</fullName>
        <ecNumber evidence="12">4.2.99.18</ecNumber>
    </recommendedName>
    <alternativeName>
        <fullName evidence="12">DNA-(apurinic or apyrimidinic site) lyase</fullName>
    </alternativeName>
</protein>
<keyword evidence="14" id="KW-0540">Nuclease</keyword>